<name>A0AA38P6F0_9AGAR</name>
<dbReference type="GO" id="GO:0006897">
    <property type="term" value="P:endocytosis"/>
    <property type="evidence" value="ECO:0007669"/>
    <property type="project" value="TreeGrafter"/>
</dbReference>
<accession>A0AA38P6F0</accession>
<dbReference type="Gene3D" id="1.10.238.10">
    <property type="entry name" value="EF-hand"/>
    <property type="match status" value="1"/>
</dbReference>
<dbReference type="InterPro" id="IPR011992">
    <property type="entry name" value="EF-hand-dom_pair"/>
</dbReference>
<dbReference type="AlphaFoldDB" id="A0AA38P6F0"/>
<evidence type="ECO:0000313" key="3">
    <source>
        <dbReference type="Proteomes" id="UP001163846"/>
    </source>
</evidence>
<keyword evidence="3" id="KW-1185">Reference proteome</keyword>
<dbReference type="Proteomes" id="UP001163846">
    <property type="component" value="Unassembled WGS sequence"/>
</dbReference>
<evidence type="ECO:0000259" key="1">
    <source>
        <dbReference type="PROSITE" id="PS50031"/>
    </source>
</evidence>
<gene>
    <name evidence="2" type="ORF">F5878DRAFT_228179</name>
</gene>
<dbReference type="PROSITE" id="PS50031">
    <property type="entry name" value="EH"/>
    <property type="match status" value="1"/>
</dbReference>
<evidence type="ECO:0000313" key="2">
    <source>
        <dbReference type="EMBL" id="KAJ3837170.1"/>
    </source>
</evidence>
<reference evidence="2" key="1">
    <citation type="submission" date="2022-08" db="EMBL/GenBank/DDBJ databases">
        <authorList>
            <consortium name="DOE Joint Genome Institute"/>
            <person name="Min B."/>
            <person name="Riley R."/>
            <person name="Sierra-Patev S."/>
            <person name="Naranjo-Ortiz M."/>
            <person name="Looney B."/>
            <person name="Konkel Z."/>
            <person name="Slot J.C."/>
            <person name="Sakamoto Y."/>
            <person name="Steenwyk J.L."/>
            <person name="Rokas A."/>
            <person name="Carro J."/>
            <person name="Camarero S."/>
            <person name="Ferreira P."/>
            <person name="Molpeceres G."/>
            <person name="Ruiz-Duenas F.J."/>
            <person name="Serrano A."/>
            <person name="Henrissat B."/>
            <person name="Drula E."/>
            <person name="Hughes K.W."/>
            <person name="Mata J.L."/>
            <person name="Ishikawa N.K."/>
            <person name="Vargas-Isla R."/>
            <person name="Ushijima S."/>
            <person name="Smith C.A."/>
            <person name="Ahrendt S."/>
            <person name="Andreopoulos W."/>
            <person name="He G."/>
            <person name="Labutti K."/>
            <person name="Lipzen A."/>
            <person name="Ng V."/>
            <person name="Sandor L."/>
            <person name="Barry K."/>
            <person name="Martinez A.T."/>
            <person name="Xiao Y."/>
            <person name="Gibbons J.G."/>
            <person name="Terashima K."/>
            <person name="Hibbett D.S."/>
            <person name="Grigoriev I.V."/>
        </authorList>
    </citation>
    <scope>NUCLEOTIDE SEQUENCE</scope>
    <source>
        <strain evidence="2">TFB9207</strain>
    </source>
</reference>
<feature type="domain" description="EH" evidence="1">
    <location>
        <begin position="47"/>
        <end position="107"/>
    </location>
</feature>
<dbReference type="GO" id="GO:0005886">
    <property type="term" value="C:plasma membrane"/>
    <property type="evidence" value="ECO:0007669"/>
    <property type="project" value="TreeGrafter"/>
</dbReference>
<dbReference type="GO" id="GO:0016197">
    <property type="term" value="P:endosomal transport"/>
    <property type="evidence" value="ECO:0007669"/>
    <property type="project" value="TreeGrafter"/>
</dbReference>
<proteinExistence type="predicted"/>
<dbReference type="Pfam" id="PF12763">
    <property type="entry name" value="EH"/>
    <property type="match status" value="1"/>
</dbReference>
<protein>
    <recommendedName>
        <fullName evidence="1">EH domain-containing protein</fullName>
    </recommendedName>
</protein>
<dbReference type="PANTHER" id="PTHR11216">
    <property type="entry name" value="EH DOMAIN"/>
    <property type="match status" value="1"/>
</dbReference>
<organism evidence="2 3">
    <name type="scientific">Lentinula raphanica</name>
    <dbReference type="NCBI Taxonomy" id="153919"/>
    <lineage>
        <taxon>Eukaryota</taxon>
        <taxon>Fungi</taxon>
        <taxon>Dikarya</taxon>
        <taxon>Basidiomycota</taxon>
        <taxon>Agaricomycotina</taxon>
        <taxon>Agaricomycetes</taxon>
        <taxon>Agaricomycetidae</taxon>
        <taxon>Agaricales</taxon>
        <taxon>Marasmiineae</taxon>
        <taxon>Omphalotaceae</taxon>
        <taxon>Lentinula</taxon>
    </lineage>
</organism>
<comment type="caution">
    <text evidence="2">The sequence shown here is derived from an EMBL/GenBank/DDBJ whole genome shotgun (WGS) entry which is preliminary data.</text>
</comment>
<dbReference type="GO" id="GO:0005737">
    <property type="term" value="C:cytoplasm"/>
    <property type="evidence" value="ECO:0007669"/>
    <property type="project" value="TreeGrafter"/>
</dbReference>
<dbReference type="EMBL" id="MU806265">
    <property type="protein sequence ID" value="KAJ3837170.1"/>
    <property type="molecule type" value="Genomic_DNA"/>
</dbReference>
<dbReference type="InterPro" id="IPR000261">
    <property type="entry name" value="EH_dom"/>
</dbReference>
<sequence>MITSRFRPTEEELSLADKILFKAHEGRLKREDDKAAANLDAESAVKLFLTTQLSPQVLSVIWSEADTGEKGWLSRQELTVALRLIGWAQSGENALNRELLEKAHSRL</sequence>
<dbReference type="SUPFAM" id="SSF47473">
    <property type="entry name" value="EF-hand"/>
    <property type="match status" value="1"/>
</dbReference>